<feature type="domain" description="AD" evidence="1">
    <location>
        <begin position="81"/>
        <end position="178"/>
    </location>
</feature>
<protein>
    <recommendedName>
        <fullName evidence="1">AD domain-containing protein</fullName>
    </recommendedName>
</protein>
<proteinExistence type="predicted"/>
<dbReference type="InterPro" id="IPR019181">
    <property type="entry name" value="LSM12_ABD"/>
</dbReference>
<dbReference type="Pfam" id="PF09793">
    <property type="entry name" value="AD"/>
    <property type="match status" value="1"/>
</dbReference>
<dbReference type="PIRSF" id="PIRSF007783">
    <property type="entry name" value="UCP007783_YHR121w"/>
    <property type="match status" value="1"/>
</dbReference>
<dbReference type="InterPro" id="IPR016521">
    <property type="entry name" value="RNA-processing_Lsm12"/>
</dbReference>
<name>A0A7G3ZGZ6_9SACH</name>
<dbReference type="GeneID" id="59325949"/>
<dbReference type="InterPro" id="IPR047574">
    <property type="entry name" value="AD"/>
</dbReference>
<dbReference type="KEGG" id="tgb:HG536_0D03040"/>
<accession>A0A7G3ZGZ6</accession>
<dbReference type="Proteomes" id="UP000515788">
    <property type="component" value="Chromosome 4"/>
</dbReference>
<dbReference type="OrthoDB" id="1057137at2759"/>
<keyword evidence="3" id="KW-1185">Reference proteome</keyword>
<evidence type="ECO:0000313" key="2">
    <source>
        <dbReference type="EMBL" id="QLL32782.1"/>
    </source>
</evidence>
<organism evidence="2 3">
    <name type="scientific">Torulaspora globosa</name>
    <dbReference type="NCBI Taxonomy" id="48254"/>
    <lineage>
        <taxon>Eukaryota</taxon>
        <taxon>Fungi</taxon>
        <taxon>Dikarya</taxon>
        <taxon>Ascomycota</taxon>
        <taxon>Saccharomycotina</taxon>
        <taxon>Saccharomycetes</taxon>
        <taxon>Saccharomycetales</taxon>
        <taxon>Saccharomycetaceae</taxon>
        <taxon>Torulaspora</taxon>
    </lineage>
</organism>
<dbReference type="PANTHER" id="PTHR13542">
    <property type="entry name" value="LSM12 HOMOLOG"/>
    <property type="match status" value="1"/>
</dbReference>
<dbReference type="InterPro" id="IPR039683">
    <property type="entry name" value="Lsm12-like"/>
</dbReference>
<dbReference type="InterPro" id="IPR048478">
    <property type="entry name" value="LSM12_LSM"/>
</dbReference>
<gene>
    <name evidence="2" type="ORF">HG536_0D03040</name>
</gene>
<sequence>MSVSLENILGFKVRVINVLDEVTEGKVYSFNSSNSTLTLQTNKKNQQPSFKIIKCSFIKSLEVSGEKPASNVFKRQHIKPTYIDVQRIDEALKKKIAQKEKTNVLIGKGVSEEGQFFFDLLYKTVSDTRWVDKAIVVLDDVQVLPPYKVENIRSHSGTNSQSAALVQKIIERGWEKLENASETNGRKGG</sequence>
<evidence type="ECO:0000313" key="3">
    <source>
        <dbReference type="Proteomes" id="UP000515788"/>
    </source>
</evidence>
<dbReference type="Pfam" id="PF21166">
    <property type="entry name" value="LSM12_LSM"/>
    <property type="match status" value="1"/>
</dbReference>
<dbReference type="EMBL" id="CP059249">
    <property type="protein sequence ID" value="QLL32782.1"/>
    <property type="molecule type" value="Genomic_DNA"/>
</dbReference>
<evidence type="ECO:0000259" key="1">
    <source>
        <dbReference type="PROSITE" id="PS52001"/>
    </source>
</evidence>
<dbReference type="SMART" id="SM00995">
    <property type="entry name" value="AD"/>
    <property type="match status" value="1"/>
</dbReference>
<reference evidence="2 3" key="1">
    <citation type="submission" date="2020-06" db="EMBL/GenBank/DDBJ databases">
        <title>The yeast mating-type switching endonuclease HO is a domesticated member of an unorthodox homing genetic element family.</title>
        <authorList>
            <person name="Coughlan A.Y."/>
            <person name="Lombardi L."/>
            <person name="Braun-Galleani S."/>
            <person name="Martos A.R."/>
            <person name="Galeote V."/>
            <person name="Bigey F."/>
            <person name="Dequin S."/>
            <person name="Byrne K.P."/>
            <person name="Wolfe K.H."/>
        </authorList>
    </citation>
    <scope>NUCLEOTIDE SEQUENCE [LARGE SCALE GENOMIC DNA]</scope>
    <source>
        <strain evidence="2 3">CBS764</strain>
    </source>
</reference>
<dbReference type="PROSITE" id="PS52001">
    <property type="entry name" value="AD"/>
    <property type="match status" value="1"/>
</dbReference>
<dbReference type="AlphaFoldDB" id="A0A7G3ZGZ6"/>
<dbReference type="RefSeq" id="XP_037139456.1">
    <property type="nucleotide sequence ID" value="XM_037283560.1"/>
</dbReference>